<gene>
    <name evidence="1" type="ORF">JMA_37310</name>
</gene>
<dbReference type="KEGG" id="jeo:JMA_37310"/>
<proteinExistence type="predicted"/>
<dbReference type="AlphaFoldDB" id="A0A0B5AYH6"/>
<dbReference type="EMBL" id="CP009417">
    <property type="protein sequence ID" value="AJD93049.1"/>
    <property type="molecule type" value="Genomic_DNA"/>
</dbReference>
<keyword evidence="2" id="KW-1185">Reference proteome</keyword>
<protein>
    <submittedName>
        <fullName evidence="1">Uncharacterized protein</fullName>
    </submittedName>
</protein>
<dbReference type="HOGENOM" id="CLU_2954350_0_0_9"/>
<dbReference type="Proteomes" id="UP000031449">
    <property type="component" value="Plasmid unnamed"/>
</dbReference>
<dbReference type="BioCyc" id="JESP1508404:G14D9-13015-MONOMER"/>
<organism evidence="1 2">
    <name type="scientific">Jeotgalibacillus malaysiensis</name>
    <dbReference type="NCBI Taxonomy" id="1508404"/>
    <lineage>
        <taxon>Bacteria</taxon>
        <taxon>Bacillati</taxon>
        <taxon>Bacillota</taxon>
        <taxon>Bacilli</taxon>
        <taxon>Bacillales</taxon>
        <taxon>Caryophanaceae</taxon>
        <taxon>Jeotgalibacillus</taxon>
    </lineage>
</organism>
<accession>A0A0B5AYH6</accession>
<evidence type="ECO:0000313" key="1">
    <source>
        <dbReference type="EMBL" id="AJD93049.1"/>
    </source>
</evidence>
<keyword evidence="1" id="KW-0614">Plasmid</keyword>
<reference evidence="1 2" key="1">
    <citation type="submission" date="2014-08" db="EMBL/GenBank/DDBJ databases">
        <title>Complete genome of a marine bacteria Jeotgalibacillus malaysiensis.</title>
        <authorList>
            <person name="Yaakop A.S."/>
            <person name="Chan K.-G."/>
            <person name="Goh K.M."/>
        </authorList>
    </citation>
    <scope>NUCLEOTIDE SEQUENCE [LARGE SCALE GENOMIC DNA]</scope>
    <source>
        <strain evidence="1 2">D5</strain>
        <plasmid evidence="2">Plasmid</plasmid>
    </source>
</reference>
<geneLocation type="plasmid" evidence="2"/>
<name>A0A0B5AYH6_9BACL</name>
<sequence length="59" mass="6342">MKKTKLIFECECGNNVVAEERNKSNSIRFPDGTTFGGDDSGSVYLDCGECGESVEVAGF</sequence>
<evidence type="ECO:0000313" key="2">
    <source>
        <dbReference type="Proteomes" id="UP000031449"/>
    </source>
</evidence>